<dbReference type="PANTHER" id="PTHR45832">
    <property type="entry name" value="SERINE/THREONINE-PROTEIN KINASE SAMKA-RELATED-RELATED"/>
    <property type="match status" value="1"/>
</dbReference>
<dbReference type="SMART" id="SM00220">
    <property type="entry name" value="S_TKc"/>
    <property type="match status" value="1"/>
</dbReference>
<evidence type="ECO:0000259" key="11">
    <source>
        <dbReference type="PROSITE" id="PS50108"/>
    </source>
</evidence>
<evidence type="ECO:0000256" key="8">
    <source>
        <dbReference type="PROSITE-ProRule" id="PRU10141"/>
    </source>
</evidence>
<dbReference type="InterPro" id="IPR017441">
    <property type="entry name" value="Protein_kinase_ATP_BS"/>
</dbReference>
<dbReference type="PANTHER" id="PTHR45832:SF21">
    <property type="entry name" value="NON-SPECIFIC SERINE_THREONINE PROTEIN KINASE"/>
    <property type="match status" value="1"/>
</dbReference>
<keyword evidence="6 8" id="KW-0067">ATP-binding</keyword>
<evidence type="ECO:0000256" key="2">
    <source>
        <dbReference type="ARBA" id="ARBA00012513"/>
    </source>
</evidence>
<keyword evidence="13" id="KW-1185">Reference proteome</keyword>
<organism evidence="14">
    <name type="scientific">Diabrotica virgifera virgifera</name>
    <name type="common">western corn rootworm</name>
    <dbReference type="NCBI Taxonomy" id="50390"/>
    <lineage>
        <taxon>Eukaryota</taxon>
        <taxon>Metazoa</taxon>
        <taxon>Ecdysozoa</taxon>
        <taxon>Arthropoda</taxon>
        <taxon>Hexapoda</taxon>
        <taxon>Insecta</taxon>
        <taxon>Pterygota</taxon>
        <taxon>Neoptera</taxon>
        <taxon>Endopterygota</taxon>
        <taxon>Coleoptera</taxon>
        <taxon>Polyphaga</taxon>
        <taxon>Cucujiformia</taxon>
        <taxon>Chrysomeloidea</taxon>
        <taxon>Chrysomelidae</taxon>
        <taxon>Galerucinae</taxon>
        <taxon>Diabroticina</taxon>
        <taxon>Diabroticites</taxon>
        <taxon>Diabrotica</taxon>
    </lineage>
</organism>
<proteinExistence type="predicted"/>
<evidence type="ECO:0000256" key="3">
    <source>
        <dbReference type="ARBA" id="ARBA00022679"/>
    </source>
</evidence>
<protein>
    <recommendedName>
        <fullName evidence="2">non-specific serine/threonine protein kinase</fullName>
        <ecNumber evidence="2">2.7.11.1</ecNumber>
    </recommendedName>
</protein>
<keyword evidence="4" id="KW-0479">Metal-binding</keyword>
<dbReference type="OrthoDB" id="1022360at2759"/>
<evidence type="ECO:0000256" key="7">
    <source>
        <dbReference type="ARBA" id="ARBA00022842"/>
    </source>
</evidence>
<dbReference type="EnsemblMetazoa" id="XM_050650985.1">
    <property type="protein sequence ID" value="XP_050506942.1"/>
    <property type="gene ID" value="LOC126884767"/>
</dbReference>
<dbReference type="PROSITE" id="PS50011">
    <property type="entry name" value="PROTEIN_KINASE_DOM"/>
    <property type="match status" value="1"/>
</dbReference>
<keyword evidence="7" id="KW-0460">Magnesium</keyword>
<keyword evidence="3" id="KW-0808">Transferase</keyword>
<evidence type="ECO:0000313" key="14">
    <source>
        <dbReference type="RefSeq" id="XP_028145046.1"/>
    </source>
</evidence>
<dbReference type="FunCoup" id="A0A6P7G7F7">
    <property type="interactions" value="87"/>
</dbReference>
<dbReference type="GO" id="GO:0004674">
    <property type="term" value="F:protein serine/threonine kinase activity"/>
    <property type="evidence" value="ECO:0007669"/>
    <property type="project" value="UniProtKB-EC"/>
</dbReference>
<reference evidence="14" key="1">
    <citation type="submission" date="2025-04" db="UniProtKB">
        <authorList>
            <consortium name="RefSeq"/>
        </authorList>
    </citation>
    <scope>IDENTIFICATION</scope>
    <source>
        <tissue evidence="14">Whole insect</tissue>
    </source>
</reference>
<dbReference type="InterPro" id="IPR036936">
    <property type="entry name" value="CRIB_dom_sf"/>
</dbReference>
<gene>
    <name evidence="14" type="primary">LOC114338645</name>
</gene>
<evidence type="ECO:0000313" key="12">
    <source>
        <dbReference type="EnsemblMetazoa" id="XP_050506942.1"/>
    </source>
</evidence>
<dbReference type="EC" id="2.7.11.1" evidence="2"/>
<dbReference type="RefSeq" id="XP_028145046.1">
    <property type="nucleotide sequence ID" value="XM_028289245.1"/>
</dbReference>
<sequence length="491" mass="56222">MNFLFRKRQHKEEPNIAVIGTPTNVNHDIHVTVNTEGKLTGLPSAWMRQIGTQITKDEQRENPLVVKQVLQYYNFSIKKNEERAEFKHIVTERDLVEESKQIDLYTLSKDAHKSKDSLSDSDKEQKDDKRSSHPVRPPRKIDGSNLIQTKNLAQNLVDLTLVDEPKVKKEDVEYRNKSDPTIDDDDVIRRRSGLSDEDYMDEIRRICNPGHPDDFYERSYKDLGSGASGIVFSATCKKTGELVAIKDIDMTKQHKKDLLLSEIKIMKNFKHKNLVNFLDAFVVNDDHLYVVMELLDGGPLTDVVTETVMKEGQIAAVCCEVLQAISYLHERGTIHRDVKSDNVLLGMNGTVKVTDFGFCANVVGNEQRETMVGTPYWMAPEVVTRQKYGKKVDIWSLGIMIVEMLDGEPPYLREPPLRALYLITANGRPKIVRWDTLSEKLQSFMDLCLQVDVDKRACAKELLQHPFLEERMELRTLTPLIKAAKKMLHKT</sequence>
<evidence type="ECO:0000256" key="5">
    <source>
        <dbReference type="ARBA" id="ARBA00022741"/>
    </source>
</evidence>
<dbReference type="SMART" id="SM00285">
    <property type="entry name" value="PBD"/>
    <property type="match status" value="1"/>
</dbReference>
<dbReference type="Pfam" id="PF00069">
    <property type="entry name" value="Pkinase"/>
    <property type="match status" value="1"/>
</dbReference>
<dbReference type="GO" id="GO:0046872">
    <property type="term" value="F:metal ion binding"/>
    <property type="evidence" value="ECO:0007669"/>
    <property type="project" value="UniProtKB-KW"/>
</dbReference>
<dbReference type="SUPFAM" id="SSF56112">
    <property type="entry name" value="Protein kinase-like (PK-like)"/>
    <property type="match status" value="1"/>
</dbReference>
<dbReference type="FunFam" id="1.10.510.10:FF:000768">
    <property type="entry name" value="Non-specific serine/threonine protein kinase"/>
    <property type="match status" value="1"/>
</dbReference>
<reference evidence="12" key="2">
    <citation type="submission" date="2025-05" db="UniProtKB">
        <authorList>
            <consortium name="EnsemblMetazoa"/>
        </authorList>
    </citation>
    <scope>IDENTIFICATION</scope>
</reference>
<feature type="region of interest" description="Disordered" evidence="9">
    <location>
        <begin position="111"/>
        <end position="144"/>
    </location>
</feature>
<dbReference type="Gene3D" id="1.10.510.10">
    <property type="entry name" value="Transferase(Phosphotransferase) domain 1"/>
    <property type="match status" value="1"/>
</dbReference>
<comment type="cofactor">
    <cofactor evidence="1">
        <name>Mg(2+)</name>
        <dbReference type="ChEBI" id="CHEBI:18420"/>
    </cofactor>
</comment>
<evidence type="ECO:0000256" key="1">
    <source>
        <dbReference type="ARBA" id="ARBA00001946"/>
    </source>
</evidence>
<feature type="domain" description="CRIB" evidence="11">
    <location>
        <begin position="19"/>
        <end position="32"/>
    </location>
</feature>
<dbReference type="PROSITE" id="PS50108">
    <property type="entry name" value="CRIB"/>
    <property type="match status" value="1"/>
</dbReference>
<evidence type="ECO:0000256" key="4">
    <source>
        <dbReference type="ARBA" id="ARBA00022723"/>
    </source>
</evidence>
<evidence type="ECO:0000256" key="9">
    <source>
        <dbReference type="SAM" id="MobiDB-lite"/>
    </source>
</evidence>
<dbReference type="PROSITE" id="PS00107">
    <property type="entry name" value="PROTEIN_KINASE_ATP"/>
    <property type="match status" value="1"/>
</dbReference>
<dbReference type="InParanoid" id="A0A6P7G7F7"/>
<feature type="domain" description="Protein kinase" evidence="10">
    <location>
        <begin position="217"/>
        <end position="468"/>
    </location>
</feature>
<accession>A0A6P7G7F7</accession>
<dbReference type="Proteomes" id="UP001652700">
    <property type="component" value="Unplaced"/>
</dbReference>
<dbReference type="InterPro" id="IPR000719">
    <property type="entry name" value="Prot_kinase_dom"/>
</dbReference>
<dbReference type="InterPro" id="IPR011009">
    <property type="entry name" value="Kinase-like_dom_sf"/>
</dbReference>
<name>A0A6P7G7F7_DIAVI</name>
<dbReference type="Pfam" id="PF00786">
    <property type="entry name" value="PBD"/>
    <property type="match status" value="1"/>
</dbReference>
<feature type="compositionally biased region" description="Basic and acidic residues" evidence="9">
    <location>
        <begin position="111"/>
        <end position="131"/>
    </location>
</feature>
<dbReference type="Gene3D" id="3.30.200.20">
    <property type="entry name" value="Phosphorylase Kinase, domain 1"/>
    <property type="match status" value="1"/>
</dbReference>
<evidence type="ECO:0000259" key="10">
    <source>
        <dbReference type="PROSITE" id="PS50011"/>
    </source>
</evidence>
<feature type="binding site" evidence="8">
    <location>
        <position position="246"/>
    </location>
    <ligand>
        <name>ATP</name>
        <dbReference type="ChEBI" id="CHEBI:30616"/>
    </ligand>
</feature>
<dbReference type="AlphaFoldDB" id="A0A6P7G7F7"/>
<keyword evidence="5 8" id="KW-0547">Nucleotide-binding</keyword>
<evidence type="ECO:0000256" key="6">
    <source>
        <dbReference type="ARBA" id="ARBA00022840"/>
    </source>
</evidence>
<evidence type="ECO:0000313" key="13">
    <source>
        <dbReference type="Proteomes" id="UP001652700"/>
    </source>
</evidence>
<dbReference type="GO" id="GO:0005524">
    <property type="term" value="F:ATP binding"/>
    <property type="evidence" value="ECO:0007669"/>
    <property type="project" value="UniProtKB-UniRule"/>
</dbReference>
<dbReference type="InterPro" id="IPR051931">
    <property type="entry name" value="PAK3-like"/>
</dbReference>
<dbReference type="InterPro" id="IPR000095">
    <property type="entry name" value="CRIB_dom"/>
</dbReference>
<dbReference type="Gene3D" id="3.90.810.10">
    <property type="entry name" value="CRIB domain"/>
    <property type="match status" value="1"/>
</dbReference>